<name>A0A1D3JE36_PLAOA</name>
<gene>
    <name evidence="2" type="primary">PocGH01_00172000</name>
    <name evidence="2" type="ORF">POCGH01_00172000</name>
</gene>
<proteinExistence type="predicted"/>
<sequence length="370" mass="44305">MGVFDDSNYFSFNELKEQVHFNFIPDFLNYDFLRNTNFGKIYDVFNDTEKYDEAGRTFYSQIKDNLSYPYDNEEIISKFCNIIYKISVKINDNNNENFDGIDKDDKLFCFSLKYWLYDQIRNIGRKGLNIDKLFQQWKNNMEAKINNRLSVPCTINELSWEEYNKLKSIYAFKLLFHKNIKDFHKKQFVDCKYINFFGKGLNEYYHSVKQCSKEPHNIYCKEFNEFNNIYNEDYTHFKTTKEDHKYMYFPEDILECALEIKSSKNPIQLSYWNEMQRFHFINYLSNSPQSTIISASSVIGATVGISTFLLYLYKYTSLGSIFLTRKQKDNVNSDNIYEETLDFTESTSEFEPTHFKNSDYKISYYSLNNS</sequence>
<feature type="transmembrane region" description="Helical" evidence="1">
    <location>
        <begin position="292"/>
        <end position="313"/>
    </location>
</feature>
<keyword evidence="1" id="KW-0472">Membrane</keyword>
<keyword evidence="1" id="KW-0812">Transmembrane</keyword>
<organism evidence="2 3">
    <name type="scientific">Plasmodium ovale</name>
    <name type="common">malaria parasite P. ovale</name>
    <dbReference type="NCBI Taxonomy" id="36330"/>
    <lineage>
        <taxon>Eukaryota</taxon>
        <taxon>Sar</taxon>
        <taxon>Alveolata</taxon>
        <taxon>Apicomplexa</taxon>
        <taxon>Aconoidasida</taxon>
        <taxon>Haemosporida</taxon>
        <taxon>Plasmodiidae</taxon>
        <taxon>Plasmodium</taxon>
        <taxon>Plasmodium (Plasmodium)</taxon>
    </lineage>
</organism>
<dbReference type="AlphaFoldDB" id="A0A1D3JE36"/>
<evidence type="ECO:0000256" key="1">
    <source>
        <dbReference type="SAM" id="Phobius"/>
    </source>
</evidence>
<keyword evidence="1" id="KW-1133">Transmembrane helix</keyword>
<dbReference type="Proteomes" id="UP000242942">
    <property type="component" value="Unassembled WGS sequence"/>
</dbReference>
<accession>A0A1D3JE36</accession>
<reference evidence="2 3" key="1">
    <citation type="submission" date="2016-06" db="EMBL/GenBank/DDBJ databases">
        <authorList>
            <consortium name="Pathogen Informatics"/>
        </authorList>
    </citation>
    <scope>NUCLEOTIDE SEQUENCE [LARGE SCALE GENOMIC DNA]</scope>
    <source>
        <strain evidence="2">PocGH01</strain>
    </source>
</reference>
<dbReference type="EMBL" id="FLRI01000317">
    <property type="protein sequence ID" value="SBT84095.1"/>
    <property type="molecule type" value="Genomic_DNA"/>
</dbReference>
<keyword evidence="3" id="KW-1185">Reference proteome</keyword>
<dbReference type="OrthoDB" id="389511at2759"/>
<protein>
    <submittedName>
        <fullName evidence="2">PIR protein</fullName>
    </submittedName>
</protein>
<evidence type="ECO:0000313" key="2">
    <source>
        <dbReference type="EMBL" id="SBT84095.1"/>
    </source>
</evidence>
<dbReference type="VEuPathDB" id="PlasmoDB:POWCR01_000053600"/>
<dbReference type="VEuPathDB" id="PlasmoDB:PocGH01_00172000"/>
<evidence type="ECO:0000313" key="3">
    <source>
        <dbReference type="Proteomes" id="UP000242942"/>
    </source>
</evidence>